<name>A0A9X1IGF9_9PROT</name>
<evidence type="ECO:0000313" key="4">
    <source>
        <dbReference type="Proteomes" id="UP001139311"/>
    </source>
</evidence>
<feature type="compositionally biased region" description="Polar residues" evidence="1">
    <location>
        <begin position="29"/>
        <end position="46"/>
    </location>
</feature>
<feature type="chain" id="PRO_5040761208" evidence="2">
    <location>
        <begin position="22"/>
        <end position="99"/>
    </location>
</feature>
<keyword evidence="4" id="KW-1185">Reference proteome</keyword>
<sequence>MPRRLAIGLVLACIAALPALAQRDRRPDPSSSTGLMLDQSLGTNSFGPDGRRPARESGWRSGQGGSMPGALPGTMSGTTAGTTAGTTPGTLSGTAGGVR</sequence>
<evidence type="ECO:0000256" key="2">
    <source>
        <dbReference type="SAM" id="SignalP"/>
    </source>
</evidence>
<feature type="signal peptide" evidence="2">
    <location>
        <begin position="1"/>
        <end position="21"/>
    </location>
</feature>
<comment type="caution">
    <text evidence="3">The sequence shown here is derived from an EMBL/GenBank/DDBJ whole genome shotgun (WGS) entry which is preliminary data.</text>
</comment>
<organism evidence="3 4">
    <name type="scientific">Roseicella aerolata</name>
    <dbReference type="NCBI Taxonomy" id="2883479"/>
    <lineage>
        <taxon>Bacteria</taxon>
        <taxon>Pseudomonadati</taxon>
        <taxon>Pseudomonadota</taxon>
        <taxon>Alphaproteobacteria</taxon>
        <taxon>Acetobacterales</taxon>
        <taxon>Roseomonadaceae</taxon>
        <taxon>Roseicella</taxon>
    </lineage>
</organism>
<evidence type="ECO:0000313" key="3">
    <source>
        <dbReference type="EMBL" id="MCB4822620.1"/>
    </source>
</evidence>
<dbReference type="RefSeq" id="WP_226608668.1">
    <property type="nucleotide sequence ID" value="NZ_JAJAQI010000017.1"/>
</dbReference>
<dbReference type="EMBL" id="JAJAQI010000017">
    <property type="protein sequence ID" value="MCB4822620.1"/>
    <property type="molecule type" value="Genomic_DNA"/>
</dbReference>
<keyword evidence="2" id="KW-0732">Signal</keyword>
<feature type="compositionally biased region" description="Low complexity" evidence="1">
    <location>
        <begin position="72"/>
        <end position="93"/>
    </location>
</feature>
<reference evidence="3" key="1">
    <citation type="submission" date="2021-10" db="EMBL/GenBank/DDBJ databases">
        <title>Roseicella aerolatum sp. nov., isolated from aerosols of e-waste dismantling site.</title>
        <authorList>
            <person name="Qin T."/>
        </authorList>
    </citation>
    <scope>NUCLEOTIDE SEQUENCE</scope>
    <source>
        <strain evidence="3">GB24</strain>
    </source>
</reference>
<proteinExistence type="predicted"/>
<gene>
    <name evidence="3" type="ORF">LHA35_12825</name>
</gene>
<dbReference type="Proteomes" id="UP001139311">
    <property type="component" value="Unassembled WGS sequence"/>
</dbReference>
<evidence type="ECO:0000256" key="1">
    <source>
        <dbReference type="SAM" id="MobiDB-lite"/>
    </source>
</evidence>
<dbReference type="AlphaFoldDB" id="A0A9X1IGF9"/>
<feature type="region of interest" description="Disordered" evidence="1">
    <location>
        <begin position="18"/>
        <end position="99"/>
    </location>
</feature>
<accession>A0A9X1IGF9</accession>
<feature type="compositionally biased region" description="Basic and acidic residues" evidence="1">
    <location>
        <begin position="49"/>
        <end position="58"/>
    </location>
</feature>
<protein>
    <submittedName>
        <fullName evidence="3">Uncharacterized protein</fullName>
    </submittedName>
</protein>